<accession>A0ACB9CDE8</accession>
<evidence type="ECO:0000313" key="1">
    <source>
        <dbReference type="EMBL" id="KAI3732299.1"/>
    </source>
</evidence>
<reference evidence="2" key="1">
    <citation type="journal article" date="2022" name="Mol. Ecol. Resour.">
        <title>The genomes of chicory, endive, great burdock and yacon provide insights into Asteraceae palaeo-polyploidization history and plant inulin production.</title>
        <authorList>
            <person name="Fan W."/>
            <person name="Wang S."/>
            <person name="Wang H."/>
            <person name="Wang A."/>
            <person name="Jiang F."/>
            <person name="Liu H."/>
            <person name="Zhao H."/>
            <person name="Xu D."/>
            <person name="Zhang Y."/>
        </authorList>
    </citation>
    <scope>NUCLEOTIDE SEQUENCE [LARGE SCALE GENOMIC DNA]</scope>
    <source>
        <strain evidence="2">cv. Yunnan</strain>
    </source>
</reference>
<sequence>MVRIAIIYALKALCLFEFSVWDGIRSGYMWGRKARLIRRSFETYTRGSNLLLVFNYLQRQAAKCNTLSQKVLILSRTVNMDLSEDAKLRYRIMSSTPPPSPNVSGHKAPVLSSPEPKRRRPTSGNHSVDQGEPSNARALDYALNWDVYPHMIQRWIEMGDVPSPYFGSASSSSALPSLPCTMEQAFAAFVSYMLKELSFIQDATEEIPKLLKNGPQVEKNKVGVEHLTTELAATDHVHNLLVDRVAHLETRADTMDDDMEGVLERLAAMEAQLHVANHTAEGLQERVTHLEAQLQAALFPKDIPVSDDEEEPFEEEPFEEEPFKEEPVEEEPVEIDDAQSYVSSDDEDA</sequence>
<gene>
    <name evidence="1" type="ORF">L1987_63503</name>
</gene>
<proteinExistence type="predicted"/>
<protein>
    <submittedName>
        <fullName evidence="1">Uncharacterized protein</fullName>
    </submittedName>
</protein>
<organism evidence="1 2">
    <name type="scientific">Smallanthus sonchifolius</name>
    <dbReference type="NCBI Taxonomy" id="185202"/>
    <lineage>
        <taxon>Eukaryota</taxon>
        <taxon>Viridiplantae</taxon>
        <taxon>Streptophyta</taxon>
        <taxon>Embryophyta</taxon>
        <taxon>Tracheophyta</taxon>
        <taxon>Spermatophyta</taxon>
        <taxon>Magnoliopsida</taxon>
        <taxon>eudicotyledons</taxon>
        <taxon>Gunneridae</taxon>
        <taxon>Pentapetalae</taxon>
        <taxon>asterids</taxon>
        <taxon>campanulids</taxon>
        <taxon>Asterales</taxon>
        <taxon>Asteraceae</taxon>
        <taxon>Asteroideae</taxon>
        <taxon>Heliantheae alliance</taxon>
        <taxon>Millerieae</taxon>
        <taxon>Smallanthus</taxon>
    </lineage>
</organism>
<name>A0ACB9CDE8_9ASTR</name>
<comment type="caution">
    <text evidence="1">The sequence shown here is derived from an EMBL/GenBank/DDBJ whole genome shotgun (WGS) entry which is preliminary data.</text>
</comment>
<keyword evidence="2" id="KW-1185">Reference proteome</keyword>
<evidence type="ECO:0000313" key="2">
    <source>
        <dbReference type="Proteomes" id="UP001056120"/>
    </source>
</evidence>
<reference evidence="1 2" key="2">
    <citation type="journal article" date="2022" name="Mol. Ecol. Resour.">
        <title>The genomes of chicory, endive, great burdock and yacon provide insights into Asteraceae paleo-polyploidization history and plant inulin production.</title>
        <authorList>
            <person name="Fan W."/>
            <person name="Wang S."/>
            <person name="Wang H."/>
            <person name="Wang A."/>
            <person name="Jiang F."/>
            <person name="Liu H."/>
            <person name="Zhao H."/>
            <person name="Xu D."/>
            <person name="Zhang Y."/>
        </authorList>
    </citation>
    <scope>NUCLEOTIDE SEQUENCE [LARGE SCALE GENOMIC DNA]</scope>
    <source>
        <strain evidence="2">cv. Yunnan</strain>
        <tissue evidence="1">Leaves</tissue>
    </source>
</reference>
<dbReference type="EMBL" id="CM042038">
    <property type="protein sequence ID" value="KAI3732299.1"/>
    <property type="molecule type" value="Genomic_DNA"/>
</dbReference>
<dbReference type="Proteomes" id="UP001056120">
    <property type="component" value="Linkage Group LG21"/>
</dbReference>